<accession>A0A420E0L7</accession>
<feature type="chain" id="PRO_5019026623" evidence="1">
    <location>
        <begin position="25"/>
        <end position="280"/>
    </location>
</feature>
<organism evidence="2 3">
    <name type="scientific">Tenacibaculum lutimaris</name>
    <dbReference type="NCBI Taxonomy" id="285258"/>
    <lineage>
        <taxon>Bacteria</taxon>
        <taxon>Pseudomonadati</taxon>
        <taxon>Bacteroidota</taxon>
        <taxon>Flavobacteriia</taxon>
        <taxon>Flavobacteriales</taxon>
        <taxon>Flavobacteriaceae</taxon>
        <taxon>Tenacibaculum</taxon>
    </lineage>
</organism>
<name>A0A420E0L7_9FLAO</name>
<reference evidence="2 3" key="1">
    <citation type="submission" date="2018-09" db="EMBL/GenBank/DDBJ databases">
        <title>Genomic Encyclopedia of Archaeal and Bacterial Type Strains, Phase II (KMG-II): from individual species to whole genera.</title>
        <authorList>
            <person name="Goeker M."/>
        </authorList>
    </citation>
    <scope>NUCLEOTIDE SEQUENCE [LARGE SCALE GENOMIC DNA]</scope>
    <source>
        <strain evidence="2 3">DSM 16505</strain>
    </source>
</reference>
<evidence type="ECO:0000313" key="3">
    <source>
        <dbReference type="Proteomes" id="UP000285780"/>
    </source>
</evidence>
<evidence type="ECO:0000313" key="2">
    <source>
        <dbReference type="EMBL" id="RKF03588.1"/>
    </source>
</evidence>
<gene>
    <name evidence="2" type="ORF">C8N26_1978</name>
</gene>
<proteinExistence type="predicted"/>
<feature type="signal peptide" evidence="1">
    <location>
        <begin position="1"/>
        <end position="24"/>
    </location>
</feature>
<keyword evidence="1" id="KW-0732">Signal</keyword>
<dbReference type="Proteomes" id="UP000285780">
    <property type="component" value="Unassembled WGS sequence"/>
</dbReference>
<protein>
    <submittedName>
        <fullName evidence="2">Uncharacterized protein</fullName>
    </submittedName>
</protein>
<sequence>MKIRELKRKLVVLLTIFSVVFSFAQTDCELKWSRFTKDIDVTTDIGKALVTAIDENPETITSWWVFDTVGEDALRTNLEELSFVTTHLKTKNKTAEVIVDEIKNAGGYVNWKNLVKKGAKVFKTFSKPIEFGGDIVKNAGKKLNIIGRVNPSGSMGTKRLFNALKRQGIEESEMTGLFKPMPTEWVDMKVIDMNTKYWKEINAPHIDDVIANGGDIRFIHDPRLVRNQYNLVNDMSDKNPFKAKCIKEGLTKIKTFMSMEYDYLVSKGYTLLDNGLMVKK</sequence>
<dbReference type="EMBL" id="RAQM01000009">
    <property type="protein sequence ID" value="RKF03588.1"/>
    <property type="molecule type" value="Genomic_DNA"/>
</dbReference>
<keyword evidence="3" id="KW-1185">Reference proteome</keyword>
<dbReference type="RefSeq" id="WP_120187113.1">
    <property type="nucleotide sequence ID" value="NZ_RAQM01000009.1"/>
</dbReference>
<dbReference type="AlphaFoldDB" id="A0A420E0L7"/>
<comment type="caution">
    <text evidence="2">The sequence shown here is derived from an EMBL/GenBank/DDBJ whole genome shotgun (WGS) entry which is preliminary data.</text>
</comment>
<evidence type="ECO:0000256" key="1">
    <source>
        <dbReference type="SAM" id="SignalP"/>
    </source>
</evidence>